<dbReference type="AlphaFoldDB" id="F0ZKP6"/>
<dbReference type="Proteomes" id="UP000001064">
    <property type="component" value="Unassembled WGS sequence"/>
</dbReference>
<evidence type="ECO:0000256" key="1">
    <source>
        <dbReference type="ARBA" id="ARBA00038086"/>
    </source>
</evidence>
<dbReference type="PANTHER" id="PTHR31857">
    <property type="entry name" value="HSSA/B-LIKE PROTEIN 17-RELATED"/>
    <property type="match status" value="1"/>
</dbReference>
<organism evidence="2 3">
    <name type="scientific">Dictyostelium purpureum</name>
    <name type="common">Slime mold</name>
    <dbReference type="NCBI Taxonomy" id="5786"/>
    <lineage>
        <taxon>Eukaryota</taxon>
        <taxon>Amoebozoa</taxon>
        <taxon>Evosea</taxon>
        <taxon>Eumycetozoa</taxon>
        <taxon>Dictyostelia</taxon>
        <taxon>Dictyosteliales</taxon>
        <taxon>Dictyosteliaceae</taxon>
        <taxon>Dictyostelium</taxon>
    </lineage>
</organism>
<accession>F0ZKP6</accession>
<dbReference type="VEuPathDB" id="AmoebaDB:DICPUDRAFT_87843"/>
<dbReference type="RefSeq" id="XP_003287991.1">
    <property type="nucleotide sequence ID" value="XM_003287943.1"/>
</dbReference>
<dbReference type="KEGG" id="dpp:DICPUDRAFT_87843"/>
<comment type="similarity">
    <text evidence="1">Belongs to the hssA/B family.</text>
</comment>
<sequence length="86" mass="8133">MTLFASISSLGNTSSIKKSTAITSYNPSSLQSSNNVQCGGGCGNGGLVPNLVGGLLVTTGALVGTVVGTVGGLVNGLLGTGGCGCN</sequence>
<dbReference type="Pfam" id="PF05710">
    <property type="entry name" value="Coiled"/>
    <property type="match status" value="1"/>
</dbReference>
<dbReference type="GeneID" id="10501407"/>
<keyword evidence="3" id="KW-1185">Reference proteome</keyword>
<evidence type="ECO:0000313" key="2">
    <source>
        <dbReference type="EMBL" id="EGC35512.1"/>
    </source>
</evidence>
<reference evidence="3" key="1">
    <citation type="journal article" date="2011" name="Genome Biol.">
        <title>Comparative genomics of the social amoebae Dictyostelium discoideum and Dictyostelium purpureum.</title>
        <authorList>
            <consortium name="US DOE Joint Genome Institute (JGI-PGF)"/>
            <person name="Sucgang R."/>
            <person name="Kuo A."/>
            <person name="Tian X."/>
            <person name="Salerno W."/>
            <person name="Parikh A."/>
            <person name="Feasley C.L."/>
            <person name="Dalin E."/>
            <person name="Tu H."/>
            <person name="Huang E."/>
            <person name="Barry K."/>
            <person name="Lindquist E."/>
            <person name="Shapiro H."/>
            <person name="Bruce D."/>
            <person name="Schmutz J."/>
            <person name="Salamov A."/>
            <person name="Fey P."/>
            <person name="Gaudet P."/>
            <person name="Anjard C."/>
            <person name="Babu M.M."/>
            <person name="Basu S."/>
            <person name="Bushmanova Y."/>
            <person name="van der Wel H."/>
            <person name="Katoh-Kurasawa M."/>
            <person name="Dinh C."/>
            <person name="Coutinho P.M."/>
            <person name="Saito T."/>
            <person name="Elias M."/>
            <person name="Schaap P."/>
            <person name="Kay R.R."/>
            <person name="Henrissat B."/>
            <person name="Eichinger L."/>
            <person name="Rivero F."/>
            <person name="Putnam N.H."/>
            <person name="West C.M."/>
            <person name="Loomis W.F."/>
            <person name="Chisholm R.L."/>
            <person name="Shaulsky G."/>
            <person name="Strassmann J.E."/>
            <person name="Queller D.C."/>
            <person name="Kuspa A."/>
            <person name="Grigoriev I.V."/>
        </authorList>
    </citation>
    <scope>NUCLEOTIDE SEQUENCE [LARGE SCALE GENOMIC DNA]</scope>
    <source>
        <strain evidence="3">QSDP1</strain>
    </source>
</reference>
<dbReference type="GO" id="GO:0030587">
    <property type="term" value="P:sorocarp development"/>
    <property type="evidence" value="ECO:0000318"/>
    <property type="project" value="GO_Central"/>
</dbReference>
<dbReference type="EMBL" id="GL871058">
    <property type="protein sequence ID" value="EGC35512.1"/>
    <property type="molecule type" value="Genomic_DNA"/>
</dbReference>
<dbReference type="InParanoid" id="F0ZKP6"/>
<name>F0ZKP6_DICPU</name>
<evidence type="ECO:0000313" key="3">
    <source>
        <dbReference type="Proteomes" id="UP000001064"/>
    </source>
</evidence>
<protein>
    <recommendedName>
        <fullName evidence="4">HssA/2C/7E family protein</fullName>
    </recommendedName>
</protein>
<proteinExistence type="inferred from homology"/>
<dbReference type="PANTHER" id="PTHR31857:SF2">
    <property type="entry name" value="HSSA_B-LIKE PROTEIN 17-RELATED"/>
    <property type="match status" value="1"/>
</dbReference>
<gene>
    <name evidence="2" type="ORF">DICPUDRAFT_87843</name>
</gene>
<dbReference type="InterPro" id="IPR008455">
    <property type="entry name" value="HssA/B-related"/>
</dbReference>
<dbReference type="FunCoup" id="F0ZKP6">
    <property type="interactions" value="229"/>
</dbReference>
<evidence type="ECO:0008006" key="4">
    <source>
        <dbReference type="Google" id="ProtNLM"/>
    </source>
</evidence>
<dbReference type="eggNOG" id="ENOG502RIQ1">
    <property type="taxonomic scope" value="Eukaryota"/>
</dbReference>